<proteinExistence type="predicted"/>
<dbReference type="Pfam" id="PF02089">
    <property type="entry name" value="Palm_thioest"/>
    <property type="match status" value="1"/>
</dbReference>
<organism evidence="1">
    <name type="scientific">Treponema denticola H-22</name>
    <dbReference type="NCBI Taxonomy" id="999432"/>
    <lineage>
        <taxon>Bacteria</taxon>
        <taxon>Pseudomonadati</taxon>
        <taxon>Spirochaetota</taxon>
        <taxon>Spirochaetia</taxon>
        <taxon>Spirochaetales</taxon>
        <taxon>Treponemataceae</taxon>
        <taxon>Treponema</taxon>
    </lineage>
</organism>
<comment type="caution">
    <text evidence="1">The sequence shown here is derived from an EMBL/GenBank/DDBJ whole genome shotgun (WGS) entry which is preliminary data.</text>
</comment>
<dbReference type="PATRIC" id="fig|999432.5.peg.255"/>
<dbReference type="SUPFAM" id="SSF53474">
    <property type="entry name" value="alpha/beta-Hydrolases"/>
    <property type="match status" value="1"/>
</dbReference>
<dbReference type="Gene3D" id="3.40.50.1820">
    <property type="entry name" value="alpha/beta hydrolase"/>
    <property type="match status" value="1"/>
</dbReference>
<name>A0A0E2E854_TREDN</name>
<dbReference type="InterPro" id="IPR029058">
    <property type="entry name" value="AB_hydrolase_fold"/>
</dbReference>
<dbReference type="PANTHER" id="PTHR11440">
    <property type="entry name" value="LECITHIN-CHOLESTEROL ACYLTRANSFERASE-RELATED"/>
    <property type="match status" value="1"/>
</dbReference>
<dbReference type="RefSeq" id="WP_002682843.1">
    <property type="nucleotide sequence ID" value="NZ_CM001795.1"/>
</dbReference>
<reference evidence="1" key="1">
    <citation type="submission" date="2012-01" db="EMBL/GenBank/DDBJ databases">
        <title>The Genome Sequence of Treponema denticola H-22.</title>
        <authorList>
            <consortium name="The Broad Institute Genome Sequencing Platform"/>
            <person name="Earl A."/>
            <person name="Ward D."/>
            <person name="Feldgarden M."/>
            <person name="Gevers D."/>
            <person name="Blanton J.M."/>
            <person name="Fenno C.J."/>
            <person name="Baranova O.V."/>
            <person name="Mathney J."/>
            <person name="Dewhirst F.E."/>
            <person name="Izard J."/>
            <person name="Young S.K."/>
            <person name="Zeng Q."/>
            <person name="Gargeya S."/>
            <person name="Fitzgerald M."/>
            <person name="Haas B."/>
            <person name="Abouelleil A."/>
            <person name="Alvarado L."/>
            <person name="Arachchi H.M."/>
            <person name="Berlin A."/>
            <person name="Chapman S.B."/>
            <person name="Gearin G."/>
            <person name="Goldberg J."/>
            <person name="Griggs A."/>
            <person name="Gujja S."/>
            <person name="Hansen M."/>
            <person name="Heiman D."/>
            <person name="Howarth C."/>
            <person name="Larimer J."/>
            <person name="Lui A."/>
            <person name="MacDonald P.J.P."/>
            <person name="McCowen C."/>
            <person name="Montmayeur A."/>
            <person name="Murphy C."/>
            <person name="Neiman D."/>
            <person name="Pearson M."/>
            <person name="Priest M."/>
            <person name="Roberts A."/>
            <person name="Saif S."/>
            <person name="Shea T."/>
            <person name="Sisk P."/>
            <person name="Stolte C."/>
            <person name="Sykes S."/>
            <person name="Wortman J."/>
            <person name="Nusbaum C."/>
            <person name="Birren B."/>
        </authorList>
    </citation>
    <scope>NUCLEOTIDE SEQUENCE [LARGE SCALE GENOMIC DNA]</scope>
    <source>
        <strain evidence="1">H-22</strain>
    </source>
</reference>
<accession>A0A0E2E854</accession>
<sequence length="277" mass="31069">MSTTDFKYDCGNSCLTHYPLFFIHGIGFKDNSKYYSYWGRITGCLQNHGAKVFFSNHDRIGTIHDNAVKIKAKLDDIIKTEHIEKVNIIAHSKGGIEARYLISALGAGKNTASLTTFASPHRGIKTIDAACRIPFVISVFNPFVNVCFKLWGDKNPQFKKTVKELGAESMEKFNAENKDDNQVRYFSYAAKMNNALSDIIFLLSYPIVKFIDGDNDGLIPVESAKWGLFKGVIENKNKGGRGVSHSDIVDIRQSPIGNFDITDIYIEHVQELKKLGF</sequence>
<evidence type="ECO:0008006" key="2">
    <source>
        <dbReference type="Google" id="ProtNLM"/>
    </source>
</evidence>
<gene>
    <name evidence="1" type="ORF">HMPREF9726_00247</name>
</gene>
<dbReference type="Proteomes" id="UP000011705">
    <property type="component" value="Chromosome"/>
</dbReference>
<dbReference type="EMBL" id="AGDV01000001">
    <property type="protein sequence ID" value="EMB36055.1"/>
    <property type="molecule type" value="Genomic_DNA"/>
</dbReference>
<dbReference type="AlphaFoldDB" id="A0A0E2E854"/>
<evidence type="ECO:0000313" key="1">
    <source>
        <dbReference type="EMBL" id="EMB36055.1"/>
    </source>
</evidence>
<protein>
    <recommendedName>
        <fullName evidence="2">DUF676 domain-containing protein</fullName>
    </recommendedName>
</protein>
<dbReference type="HOGENOM" id="CLU_015737_1_2_12"/>